<sequence>MFHRQIAAFIEKERLLPLAGKVLVALSGGADSVALLRVLLSLGYDCEAAHCNFRLR</sequence>
<keyword evidence="1" id="KW-0436">Ligase</keyword>
<accession>A0A5J4PTI6</accession>
<comment type="caution">
    <text evidence="1">The sequence shown here is derived from an EMBL/GenBank/DDBJ whole genome shotgun (WGS) entry which is preliminary data.</text>
</comment>
<dbReference type="AlphaFoldDB" id="A0A5J4PTI6"/>
<organism evidence="1">
    <name type="scientific">termite gut metagenome</name>
    <dbReference type="NCBI Taxonomy" id="433724"/>
    <lineage>
        <taxon>unclassified sequences</taxon>
        <taxon>metagenomes</taxon>
        <taxon>organismal metagenomes</taxon>
    </lineage>
</organism>
<dbReference type="GO" id="GO:0032267">
    <property type="term" value="F:tRNA(Ile)-lysidine synthase activity"/>
    <property type="evidence" value="ECO:0007669"/>
    <property type="project" value="UniProtKB-EC"/>
</dbReference>
<protein>
    <submittedName>
        <fullName evidence="1">tRNA(Ile)-lysidine synthase</fullName>
        <ecNumber evidence="1">6.3.4.19</ecNumber>
    </submittedName>
</protein>
<dbReference type="EMBL" id="SNRY01006749">
    <property type="protein sequence ID" value="KAA6311884.1"/>
    <property type="molecule type" value="Genomic_DNA"/>
</dbReference>
<gene>
    <name evidence="1" type="ORF">EZS27_037081</name>
</gene>
<dbReference type="SUPFAM" id="SSF52402">
    <property type="entry name" value="Adenine nucleotide alpha hydrolases-like"/>
    <property type="match status" value="1"/>
</dbReference>
<evidence type="ECO:0000313" key="1">
    <source>
        <dbReference type="EMBL" id="KAA6311884.1"/>
    </source>
</evidence>
<proteinExistence type="predicted"/>
<dbReference type="EC" id="6.3.4.19" evidence="1"/>
<feature type="non-terminal residue" evidence="1">
    <location>
        <position position="56"/>
    </location>
</feature>
<dbReference type="InterPro" id="IPR014729">
    <property type="entry name" value="Rossmann-like_a/b/a_fold"/>
</dbReference>
<reference evidence="1" key="1">
    <citation type="submission" date="2019-03" db="EMBL/GenBank/DDBJ databases">
        <title>Single cell metagenomics reveals metabolic interactions within the superorganism composed of flagellate Streblomastix strix and complex community of Bacteroidetes bacteria on its surface.</title>
        <authorList>
            <person name="Treitli S.C."/>
            <person name="Kolisko M."/>
            <person name="Husnik F."/>
            <person name="Keeling P."/>
            <person name="Hampl V."/>
        </authorList>
    </citation>
    <scope>NUCLEOTIDE SEQUENCE</scope>
    <source>
        <strain evidence="1">STM</strain>
    </source>
</reference>
<dbReference type="Gene3D" id="3.40.50.620">
    <property type="entry name" value="HUPs"/>
    <property type="match status" value="1"/>
</dbReference>
<name>A0A5J4PTI6_9ZZZZ</name>